<keyword evidence="2" id="KW-1185">Reference proteome</keyword>
<evidence type="ECO:0000313" key="2">
    <source>
        <dbReference type="Proteomes" id="UP000001312"/>
    </source>
</evidence>
<proteinExistence type="predicted"/>
<dbReference type="Proteomes" id="UP000001312">
    <property type="component" value="Unassembled WGS sequence"/>
</dbReference>
<evidence type="ECO:0000313" key="1">
    <source>
        <dbReference type="EMBL" id="EDO00493.1"/>
    </source>
</evidence>
<accession>A7F9T2</accession>
<sequence length="83" mass="9687">MPKETSNSLYRARFAWTDEQDSAKVLQNMQVTGGRRKRVKKWCANNQLGKEKQAAYAKPPRELSVHLIQGEWREWLAKLPKCT</sequence>
<dbReference type="InParanoid" id="A7F9T2"/>
<organism evidence="1 2">
    <name type="scientific">Sclerotinia sclerotiorum (strain ATCC 18683 / 1980 / Ss-1)</name>
    <name type="common">White mold</name>
    <name type="synonym">Whetzelinia sclerotiorum</name>
    <dbReference type="NCBI Taxonomy" id="665079"/>
    <lineage>
        <taxon>Eukaryota</taxon>
        <taxon>Fungi</taxon>
        <taxon>Dikarya</taxon>
        <taxon>Ascomycota</taxon>
        <taxon>Pezizomycotina</taxon>
        <taxon>Leotiomycetes</taxon>
        <taxon>Helotiales</taxon>
        <taxon>Sclerotiniaceae</taxon>
        <taxon>Sclerotinia</taxon>
    </lineage>
</organism>
<dbReference type="RefSeq" id="XP_001584750.1">
    <property type="nucleotide sequence ID" value="XM_001584700.1"/>
</dbReference>
<dbReference type="EMBL" id="CH476652">
    <property type="protein sequence ID" value="EDO00493.1"/>
    <property type="molecule type" value="Genomic_DNA"/>
</dbReference>
<dbReference type="KEGG" id="ssl:SS1G_14363"/>
<reference evidence="2" key="1">
    <citation type="journal article" date="2011" name="PLoS Genet.">
        <title>Genomic analysis of the necrotrophic fungal pathogens Sclerotinia sclerotiorum and Botrytis cinerea.</title>
        <authorList>
            <person name="Amselem J."/>
            <person name="Cuomo C.A."/>
            <person name="van Kan J.A."/>
            <person name="Viaud M."/>
            <person name="Benito E.P."/>
            <person name="Couloux A."/>
            <person name="Coutinho P.M."/>
            <person name="de Vries R.P."/>
            <person name="Dyer P.S."/>
            <person name="Fillinger S."/>
            <person name="Fournier E."/>
            <person name="Gout L."/>
            <person name="Hahn M."/>
            <person name="Kohn L."/>
            <person name="Lapalu N."/>
            <person name="Plummer K.M."/>
            <person name="Pradier J.M."/>
            <person name="Quevillon E."/>
            <person name="Sharon A."/>
            <person name="Simon A."/>
            <person name="ten Have A."/>
            <person name="Tudzynski B."/>
            <person name="Tudzynski P."/>
            <person name="Wincker P."/>
            <person name="Andrew M."/>
            <person name="Anthouard V."/>
            <person name="Beever R.E."/>
            <person name="Beffa R."/>
            <person name="Benoit I."/>
            <person name="Bouzid O."/>
            <person name="Brault B."/>
            <person name="Chen Z."/>
            <person name="Choquer M."/>
            <person name="Collemare J."/>
            <person name="Cotton P."/>
            <person name="Danchin E.G."/>
            <person name="Da Silva C."/>
            <person name="Gautier A."/>
            <person name="Giraud C."/>
            <person name="Giraud T."/>
            <person name="Gonzalez C."/>
            <person name="Grossetete S."/>
            <person name="Guldener U."/>
            <person name="Henrissat B."/>
            <person name="Howlett B.J."/>
            <person name="Kodira C."/>
            <person name="Kretschmer M."/>
            <person name="Lappartient A."/>
            <person name="Leroch M."/>
            <person name="Levis C."/>
            <person name="Mauceli E."/>
            <person name="Neuveglise C."/>
            <person name="Oeser B."/>
            <person name="Pearson M."/>
            <person name="Poulain J."/>
            <person name="Poussereau N."/>
            <person name="Quesneville H."/>
            <person name="Rascle C."/>
            <person name="Schumacher J."/>
            <person name="Segurens B."/>
            <person name="Sexton A."/>
            <person name="Silva E."/>
            <person name="Sirven C."/>
            <person name="Soanes D.M."/>
            <person name="Talbot N.J."/>
            <person name="Templeton M."/>
            <person name="Yandava C."/>
            <person name="Yarden O."/>
            <person name="Zeng Q."/>
            <person name="Rollins J.A."/>
            <person name="Lebrun M.H."/>
            <person name="Dickman M."/>
        </authorList>
    </citation>
    <scope>NUCLEOTIDE SEQUENCE [LARGE SCALE GENOMIC DNA]</scope>
    <source>
        <strain evidence="2">ATCC 18683 / 1980 / Ss-1</strain>
    </source>
</reference>
<dbReference type="AlphaFoldDB" id="A7F9T2"/>
<gene>
    <name evidence="1" type="ORF">SS1G_14363</name>
</gene>
<protein>
    <submittedName>
        <fullName evidence="1">Uncharacterized protein</fullName>
    </submittedName>
</protein>
<dbReference type="GeneID" id="5480770"/>
<name>A7F9T2_SCLS1</name>